<gene>
    <name evidence="1" type="ORF">EIZ48_26755</name>
</gene>
<reference evidence="1 2" key="1">
    <citation type="journal article" date="2017" name="Int. J. Syst. Evol. Microbiol.">
        <title>Photobacterium alginatilyticum sp. nov., a marine bacterium isolated from bottom seawater.</title>
        <authorList>
            <person name="Wang X."/>
            <person name="Wang Y."/>
            <person name="Yang X."/>
            <person name="Sun H."/>
            <person name="Li B."/>
            <person name="Zhang X.H."/>
        </authorList>
    </citation>
    <scope>NUCLEOTIDE SEQUENCE [LARGE SCALE GENOMIC DNA]</scope>
    <source>
        <strain evidence="1 2">P03D4</strain>
    </source>
</reference>
<keyword evidence="2" id="KW-1185">Reference proteome</keyword>
<dbReference type="Proteomes" id="UP000738517">
    <property type="component" value="Unassembled WGS sequence"/>
</dbReference>
<sequence>MKHLALDLSNQLGMQANNESTVKHSFAPAQTILKLIELAFLNKQDFANLDLHKALTNGIQGKAMYSRNFKLDDCDSLYNPIDFFEVSTYGALIDTRRKKLLHALIRHGEVLPLNVCSGNTLGFVIQFIQDTLNLKTTNSFSFDYQNLPIRTKSNYGKCVLTEGYYWLFVDLKSLKNVTKADSNYEVIDLLVKLSLTQLRIKAKGSTGSTLETLAFNLVGLNQYPLINGLHNEAGDCTHTIVGISTTFLNALYHTGVEMIYFPYYKEIVERLDNNQFREKANINEELWGIL</sequence>
<name>A0ABW9YQ87_9GAMM</name>
<accession>A0ABW9YQ87</accession>
<dbReference type="RefSeq" id="WP_160658276.1">
    <property type="nucleotide sequence ID" value="NZ_RSEJ01000046.1"/>
</dbReference>
<evidence type="ECO:0000313" key="1">
    <source>
        <dbReference type="EMBL" id="NBI56108.1"/>
    </source>
</evidence>
<dbReference type="EMBL" id="RSEJ01000046">
    <property type="protein sequence ID" value="NBI56108.1"/>
    <property type="molecule type" value="Genomic_DNA"/>
</dbReference>
<comment type="caution">
    <text evidence="1">The sequence shown here is derived from an EMBL/GenBank/DDBJ whole genome shotgun (WGS) entry which is preliminary data.</text>
</comment>
<organism evidence="1 2">
    <name type="scientific">Photobacterium alginatilyticum</name>
    <dbReference type="NCBI Taxonomy" id="1775171"/>
    <lineage>
        <taxon>Bacteria</taxon>
        <taxon>Pseudomonadati</taxon>
        <taxon>Pseudomonadota</taxon>
        <taxon>Gammaproteobacteria</taxon>
        <taxon>Vibrionales</taxon>
        <taxon>Vibrionaceae</taxon>
        <taxon>Photobacterium</taxon>
    </lineage>
</organism>
<proteinExistence type="predicted"/>
<evidence type="ECO:0000313" key="2">
    <source>
        <dbReference type="Proteomes" id="UP000738517"/>
    </source>
</evidence>
<protein>
    <submittedName>
        <fullName evidence="1">Uncharacterized protein</fullName>
    </submittedName>
</protein>